<evidence type="ECO:0000256" key="20">
    <source>
        <dbReference type="ARBA" id="ARBA00078013"/>
    </source>
</evidence>
<evidence type="ECO:0000256" key="7">
    <source>
        <dbReference type="ARBA" id="ARBA00022729"/>
    </source>
</evidence>
<protein>
    <recommendedName>
        <fullName evidence="19">Beta-glucosidase cel3A</fullName>
        <ecNumber evidence="5">3.2.1.21</ecNumber>
    </recommendedName>
    <alternativeName>
        <fullName evidence="16">Beta-D-glucoside glucohydrolase G</fullName>
    </alternativeName>
    <alternativeName>
        <fullName evidence="20">Beta-D-glucoside glucohydrolase cel3A</fullName>
    </alternativeName>
    <alternativeName>
        <fullName evidence="17">Cellobiase G</fullName>
    </alternativeName>
    <alternativeName>
        <fullName evidence="22">Cellobiase cel3A</fullName>
    </alternativeName>
    <alternativeName>
        <fullName evidence="18">Gentiobiase G</fullName>
    </alternativeName>
    <alternativeName>
        <fullName evidence="21">Gentiobiase cel3A</fullName>
    </alternativeName>
    <alternativeName>
        <fullName evidence="15">Probable beta-glucosidase G</fullName>
    </alternativeName>
</protein>
<comment type="caution">
    <text evidence="25">The sequence shown here is derived from an EMBL/GenBank/DDBJ whole genome shotgun (WGS) entry which is preliminary data.</text>
</comment>
<evidence type="ECO:0000256" key="9">
    <source>
        <dbReference type="ARBA" id="ARBA00023001"/>
    </source>
</evidence>
<evidence type="ECO:0000256" key="6">
    <source>
        <dbReference type="ARBA" id="ARBA00022525"/>
    </source>
</evidence>
<dbReference type="PANTHER" id="PTHR42715:SF12">
    <property type="entry name" value="BETA-GLUCOSIDASE G-RELATED"/>
    <property type="match status" value="1"/>
</dbReference>
<dbReference type="Proteomes" id="UP000652219">
    <property type="component" value="Unassembled WGS sequence"/>
</dbReference>
<evidence type="ECO:0000256" key="22">
    <source>
        <dbReference type="ARBA" id="ARBA00083611"/>
    </source>
</evidence>
<dbReference type="GO" id="GO:0005576">
    <property type="term" value="C:extracellular region"/>
    <property type="evidence" value="ECO:0007669"/>
    <property type="project" value="UniProtKB-SubCell"/>
</dbReference>
<keyword evidence="11" id="KW-0119">Carbohydrate metabolism</keyword>
<dbReference type="FunFam" id="3.20.20.300:FF:000002">
    <property type="entry name" value="Probable beta-glucosidase"/>
    <property type="match status" value="1"/>
</dbReference>
<comment type="subcellular location">
    <subcellularLocation>
        <location evidence="2">Secreted</location>
    </subcellularLocation>
</comment>
<evidence type="ECO:0000256" key="19">
    <source>
        <dbReference type="ARBA" id="ARBA00070030"/>
    </source>
</evidence>
<comment type="function">
    <text evidence="14">Beta-glucosidases are one of a number of cellulolytic enzymes involved in the degradation of cellulosic biomass. Catalyzes the last step releasing glucose from the inhibitory cellobiose.</text>
</comment>
<evidence type="ECO:0000259" key="24">
    <source>
        <dbReference type="SMART" id="SM01217"/>
    </source>
</evidence>
<keyword evidence="12" id="KW-0326">Glycosidase</keyword>
<dbReference type="EC" id="3.2.1.21" evidence="5"/>
<dbReference type="Pfam" id="PF14310">
    <property type="entry name" value="Fn3-like"/>
    <property type="match status" value="1"/>
</dbReference>
<dbReference type="FunFam" id="2.60.40.10:FF:000757">
    <property type="entry name" value="Beta-glucosidase G"/>
    <property type="match status" value="1"/>
</dbReference>
<sequence length="825" mass="88883">MTAAALSLALSGLLLAPAVSAQAYDAGDRSKDAFSYVQPLNTTILGPYGHSPAVYPSRESSPSRSANATGNGGWEEALAKAKAFIAELTLEEKADMVTGQPGPCVGNIVAIPRLGFNGLCLQDGPLSIRVADYASVFSAGVSAAATWDKDILYERGLAMGKEFKAKGAHVALSPVAGPLGRSAYSGRNWEGFSPDPYLTGVAMELTINGHQDAGVQATAKHWIANEQETMRNPTFVKNGTATDIDVQAVSSNIDDRTLHELYVWPFANAVKANTASFMCSYQRINGSYGCQNSKTNNGILKTELGFNGYVMTDWGALHSGMASIEAGTDMDMPGGLGTYGMTWEAGSFFGGNITTAVNNGTLNVARLDDMITRIMTPYFWLGQDKDFPTIDPSTGDLNTFSPKKTWVREFNLTGERSRDVRENHGELIRKHGAAATVLLKNVGKALPLKAPKSIAIFGNDAGEDTQGFYNQDDFEFGTLVAGGGSGTGRLTYLVTPLEAIKTRASKDGALIQQWLNNTLIVNSNVTDLWIPKAPEVCLVFLKTWAEEAADRQHLDVDWDGNEVVETVAKDCNNTIVVTHSSGINTLPWADHPNVTAILAAHYPGQESGNSLVDVLYGDVNPSARLPYTIALNGTDYNAPPTTAINTTGEYDWQSWFDEKLEIDYRYFDAHNISVRYEFGFGLSYTTFGVADFAAEPVVEGITSAPEDRPIQPGGNPALWETIYNATAVVSNTGDVAGAAVPQLYVTFPAETTPAGTPLRQLRGFDKVPLAPGESKTVGFELMRRDLSYWDVVSQQWVIPAGEFTLSLGWSSRDLQAFAKITPVQA</sequence>
<keyword evidence="7 23" id="KW-0732">Signal</keyword>
<evidence type="ECO:0000256" key="3">
    <source>
        <dbReference type="ARBA" id="ARBA00004987"/>
    </source>
</evidence>
<reference evidence="25 26" key="1">
    <citation type="journal article" date="2020" name="Phytopathology">
        <title>Genome Sequence Resources of Colletotrichum truncatum, C. plurivorum, C. musicola, and C. sojae: Four Species Pathogenic to Soybean (Glycine max).</title>
        <authorList>
            <person name="Rogerio F."/>
            <person name="Boufleur T.R."/>
            <person name="Ciampi-Guillardi M."/>
            <person name="Sukno S.A."/>
            <person name="Thon M.R."/>
            <person name="Massola Junior N.S."/>
            <person name="Baroncelli R."/>
        </authorList>
    </citation>
    <scope>NUCLEOTIDE SEQUENCE [LARGE SCALE GENOMIC DNA]</scope>
    <source>
        <strain evidence="25 26">LFN0009</strain>
    </source>
</reference>
<dbReference type="InterPro" id="IPR001764">
    <property type="entry name" value="Glyco_hydro_3_N"/>
</dbReference>
<evidence type="ECO:0000256" key="18">
    <source>
        <dbReference type="ARBA" id="ARBA00041808"/>
    </source>
</evidence>
<name>A0A8H6JLR2_9PEZI</name>
<evidence type="ECO:0000256" key="17">
    <source>
        <dbReference type="ARBA" id="ARBA00041601"/>
    </source>
</evidence>
<keyword evidence="10" id="KW-0325">Glycoprotein</keyword>
<dbReference type="Pfam" id="PF00933">
    <property type="entry name" value="Glyco_hydro_3"/>
    <property type="match status" value="1"/>
</dbReference>
<dbReference type="Pfam" id="PF01915">
    <property type="entry name" value="Glyco_hydro_3_C"/>
    <property type="match status" value="1"/>
</dbReference>
<evidence type="ECO:0000256" key="15">
    <source>
        <dbReference type="ARBA" id="ARBA00039579"/>
    </source>
</evidence>
<evidence type="ECO:0000256" key="21">
    <source>
        <dbReference type="ARBA" id="ARBA00083231"/>
    </source>
</evidence>
<dbReference type="AlphaFoldDB" id="A0A8H6JLR2"/>
<evidence type="ECO:0000256" key="13">
    <source>
        <dbReference type="ARBA" id="ARBA00023326"/>
    </source>
</evidence>
<dbReference type="SUPFAM" id="SSF52279">
    <property type="entry name" value="Beta-D-glucan exohydrolase, C-terminal domain"/>
    <property type="match status" value="1"/>
</dbReference>
<evidence type="ECO:0000313" key="26">
    <source>
        <dbReference type="Proteomes" id="UP000652219"/>
    </source>
</evidence>
<dbReference type="InterPro" id="IPR050288">
    <property type="entry name" value="Cellulose_deg_GH3"/>
</dbReference>
<dbReference type="InterPro" id="IPR026891">
    <property type="entry name" value="Fn3-like"/>
</dbReference>
<evidence type="ECO:0000313" key="25">
    <source>
        <dbReference type="EMBL" id="KAF6815227.1"/>
    </source>
</evidence>
<evidence type="ECO:0000256" key="8">
    <source>
        <dbReference type="ARBA" id="ARBA00022801"/>
    </source>
</evidence>
<gene>
    <name evidence="25" type="ORF">CSOJ01_03679</name>
</gene>
<feature type="domain" description="Fibronectin type III-like" evidence="24">
    <location>
        <begin position="739"/>
        <end position="811"/>
    </location>
</feature>
<dbReference type="GO" id="GO:0008422">
    <property type="term" value="F:beta-glucosidase activity"/>
    <property type="evidence" value="ECO:0007669"/>
    <property type="project" value="UniProtKB-EC"/>
</dbReference>
<evidence type="ECO:0000256" key="12">
    <source>
        <dbReference type="ARBA" id="ARBA00023295"/>
    </source>
</evidence>
<keyword evidence="26" id="KW-1185">Reference proteome</keyword>
<dbReference type="Gene3D" id="3.20.20.300">
    <property type="entry name" value="Glycoside hydrolase, family 3, N-terminal domain"/>
    <property type="match status" value="1"/>
</dbReference>
<keyword evidence="13" id="KW-0624">Polysaccharide degradation</keyword>
<dbReference type="InterPro" id="IPR036962">
    <property type="entry name" value="Glyco_hydro_3_N_sf"/>
</dbReference>
<dbReference type="InterPro" id="IPR013783">
    <property type="entry name" value="Ig-like_fold"/>
</dbReference>
<evidence type="ECO:0000256" key="2">
    <source>
        <dbReference type="ARBA" id="ARBA00004613"/>
    </source>
</evidence>
<organism evidence="25 26">
    <name type="scientific">Colletotrichum sojae</name>
    <dbReference type="NCBI Taxonomy" id="2175907"/>
    <lineage>
        <taxon>Eukaryota</taxon>
        <taxon>Fungi</taxon>
        <taxon>Dikarya</taxon>
        <taxon>Ascomycota</taxon>
        <taxon>Pezizomycotina</taxon>
        <taxon>Sordariomycetes</taxon>
        <taxon>Hypocreomycetidae</taxon>
        <taxon>Glomerellales</taxon>
        <taxon>Glomerellaceae</taxon>
        <taxon>Colletotrichum</taxon>
        <taxon>Colletotrichum orchidearum species complex</taxon>
    </lineage>
</organism>
<evidence type="ECO:0000256" key="14">
    <source>
        <dbReference type="ARBA" id="ARBA00024983"/>
    </source>
</evidence>
<keyword evidence="8" id="KW-0378">Hydrolase</keyword>
<dbReference type="InterPro" id="IPR002772">
    <property type="entry name" value="Glyco_hydro_3_C"/>
</dbReference>
<feature type="chain" id="PRO_5034262987" description="Beta-glucosidase cel3A" evidence="23">
    <location>
        <begin position="22"/>
        <end position="825"/>
    </location>
</feature>
<dbReference type="GO" id="GO:0030245">
    <property type="term" value="P:cellulose catabolic process"/>
    <property type="evidence" value="ECO:0007669"/>
    <property type="project" value="UniProtKB-KW"/>
</dbReference>
<evidence type="ECO:0000256" key="4">
    <source>
        <dbReference type="ARBA" id="ARBA00005336"/>
    </source>
</evidence>
<accession>A0A8H6JLR2</accession>
<dbReference type="Gene3D" id="3.40.50.1700">
    <property type="entry name" value="Glycoside hydrolase family 3 C-terminal domain"/>
    <property type="match status" value="1"/>
</dbReference>
<evidence type="ECO:0000256" key="5">
    <source>
        <dbReference type="ARBA" id="ARBA00012744"/>
    </source>
</evidence>
<comment type="catalytic activity">
    <reaction evidence="1">
        <text>Hydrolysis of terminal, non-reducing beta-D-glucosyl residues with release of beta-D-glucose.</text>
        <dbReference type="EC" id="3.2.1.21"/>
    </reaction>
</comment>
<evidence type="ECO:0000256" key="1">
    <source>
        <dbReference type="ARBA" id="ARBA00000448"/>
    </source>
</evidence>
<evidence type="ECO:0000256" key="10">
    <source>
        <dbReference type="ARBA" id="ARBA00023180"/>
    </source>
</evidence>
<dbReference type="SMART" id="SM01217">
    <property type="entry name" value="Fn3_like"/>
    <property type="match status" value="1"/>
</dbReference>
<keyword evidence="6" id="KW-0964">Secreted</keyword>
<proteinExistence type="inferred from homology"/>
<dbReference type="EMBL" id="WIGN01000037">
    <property type="protein sequence ID" value="KAF6815227.1"/>
    <property type="molecule type" value="Genomic_DNA"/>
</dbReference>
<evidence type="ECO:0000256" key="23">
    <source>
        <dbReference type="SAM" id="SignalP"/>
    </source>
</evidence>
<dbReference type="PRINTS" id="PR00133">
    <property type="entry name" value="GLHYDRLASE3"/>
</dbReference>
<dbReference type="FunFam" id="3.40.50.1700:FF:000003">
    <property type="entry name" value="Probable beta-glucosidase"/>
    <property type="match status" value="1"/>
</dbReference>
<keyword evidence="9" id="KW-0136">Cellulose degradation</keyword>
<dbReference type="PANTHER" id="PTHR42715">
    <property type="entry name" value="BETA-GLUCOSIDASE"/>
    <property type="match status" value="1"/>
</dbReference>
<dbReference type="Gene3D" id="2.60.40.10">
    <property type="entry name" value="Immunoglobulins"/>
    <property type="match status" value="1"/>
</dbReference>
<dbReference type="SUPFAM" id="SSF51445">
    <property type="entry name" value="(Trans)glycosidases"/>
    <property type="match status" value="1"/>
</dbReference>
<comment type="similarity">
    <text evidence="4">Belongs to the glycosyl hydrolase 3 family.</text>
</comment>
<evidence type="ECO:0000256" key="11">
    <source>
        <dbReference type="ARBA" id="ARBA00023277"/>
    </source>
</evidence>
<dbReference type="InterPro" id="IPR036881">
    <property type="entry name" value="Glyco_hydro_3_C_sf"/>
</dbReference>
<comment type="pathway">
    <text evidence="3">Glycan metabolism; cellulose degradation.</text>
</comment>
<feature type="signal peptide" evidence="23">
    <location>
        <begin position="1"/>
        <end position="21"/>
    </location>
</feature>
<dbReference type="InterPro" id="IPR017853">
    <property type="entry name" value="GH"/>
</dbReference>
<evidence type="ECO:0000256" key="16">
    <source>
        <dbReference type="ARBA" id="ARBA00041276"/>
    </source>
</evidence>